<dbReference type="EMBL" id="PYSW02000002">
    <property type="protein sequence ID" value="KAG2393450.1"/>
    <property type="molecule type" value="Genomic_DNA"/>
</dbReference>
<evidence type="ECO:0000256" key="4">
    <source>
        <dbReference type="ARBA" id="ARBA00022670"/>
    </source>
</evidence>
<dbReference type="PROSITE" id="PS52035">
    <property type="entry name" value="PEPTIDASE_M14"/>
    <property type="match status" value="1"/>
</dbReference>
<comment type="cofactor">
    <cofactor evidence="1">
        <name>Zn(2+)</name>
        <dbReference type="ChEBI" id="CHEBI:29105"/>
    </cofactor>
</comment>
<evidence type="ECO:0000256" key="8">
    <source>
        <dbReference type="ARBA" id="ARBA00022833"/>
    </source>
</evidence>
<accession>A0AA88H2E1</accession>
<dbReference type="SUPFAM" id="SSF49464">
    <property type="entry name" value="Carboxypeptidase regulatory domain-like"/>
    <property type="match status" value="1"/>
</dbReference>
<dbReference type="GO" id="GO:0008270">
    <property type="term" value="F:zinc ion binding"/>
    <property type="evidence" value="ECO:0007669"/>
    <property type="project" value="InterPro"/>
</dbReference>
<evidence type="ECO:0000313" key="12">
    <source>
        <dbReference type="EMBL" id="KAG2393450.1"/>
    </source>
</evidence>
<keyword evidence="9" id="KW-0482">Metalloprotease</keyword>
<keyword evidence="7" id="KW-0378">Hydrolase</keyword>
<evidence type="ECO:0000256" key="6">
    <source>
        <dbReference type="ARBA" id="ARBA00022729"/>
    </source>
</evidence>
<evidence type="ECO:0000256" key="2">
    <source>
        <dbReference type="ARBA" id="ARBA00005988"/>
    </source>
</evidence>
<keyword evidence="3" id="KW-0121">Carboxypeptidase</keyword>
<feature type="active site" description="Proton donor/acceptor" evidence="10">
    <location>
        <position position="420"/>
    </location>
</feature>
<evidence type="ECO:0000259" key="11">
    <source>
        <dbReference type="PROSITE" id="PS52035"/>
    </source>
</evidence>
<keyword evidence="6" id="KW-0732">Signal</keyword>
<dbReference type="GO" id="GO:0004181">
    <property type="term" value="F:metallocarboxypeptidase activity"/>
    <property type="evidence" value="ECO:0007669"/>
    <property type="project" value="InterPro"/>
</dbReference>
<dbReference type="SUPFAM" id="SSF53187">
    <property type="entry name" value="Zn-dependent exopeptidases"/>
    <property type="match status" value="1"/>
</dbReference>
<evidence type="ECO:0000256" key="5">
    <source>
        <dbReference type="ARBA" id="ARBA00022723"/>
    </source>
</evidence>
<dbReference type="InterPro" id="IPR000834">
    <property type="entry name" value="Peptidase_M14"/>
</dbReference>
<evidence type="ECO:0000256" key="7">
    <source>
        <dbReference type="ARBA" id="ARBA00022801"/>
    </source>
</evidence>
<dbReference type="GO" id="GO:0006508">
    <property type="term" value="P:proteolysis"/>
    <property type="evidence" value="ECO:0007669"/>
    <property type="project" value="UniProtKB-KW"/>
</dbReference>
<evidence type="ECO:0000256" key="3">
    <source>
        <dbReference type="ARBA" id="ARBA00022645"/>
    </source>
</evidence>
<comment type="similarity">
    <text evidence="2 10">Belongs to the peptidase M14 family.</text>
</comment>
<dbReference type="GeneID" id="68099435"/>
<keyword evidence="5" id="KW-0479">Metal-binding</keyword>
<dbReference type="AlphaFoldDB" id="A0AA88H2E1"/>
<dbReference type="Gene3D" id="2.60.40.1120">
    <property type="entry name" value="Carboxypeptidase-like, regulatory domain"/>
    <property type="match status" value="1"/>
</dbReference>
<reference evidence="12 13" key="1">
    <citation type="journal article" date="2018" name="BMC Genomics">
        <title>The genome of Naegleria lovaniensis, the basis for a comparative approach to unravel pathogenicity factors of the human pathogenic amoeba N. fowleri.</title>
        <authorList>
            <person name="Liechti N."/>
            <person name="Schurch N."/>
            <person name="Bruggmann R."/>
            <person name="Wittwer M."/>
        </authorList>
    </citation>
    <scope>NUCLEOTIDE SEQUENCE [LARGE SCALE GENOMIC DNA]</scope>
    <source>
        <strain evidence="12 13">ATCC 30569</strain>
    </source>
</reference>
<evidence type="ECO:0000256" key="10">
    <source>
        <dbReference type="PROSITE-ProRule" id="PRU01379"/>
    </source>
</evidence>
<sequence>MANQRFQSLLLGHWRVMWPNVLVMLLLSLLWITLSLVQSLDIIPNSVGSSDVYQHIVKISKRRGGHDLSPLDFQSKGFTVIPTSDDHENIFMFLGDEELYQLKSLSATRNELQILYSRNKLVSDHVMNTNEDENDIEMVKEMILAQFNPSLKKELLKLYSGFNQVPTDYPTIENINNYLKGLETRFPGRAKMVKITQQPTFENRHIYGVKISNNVNEDRDVPNILIVSAHHAREINTVITSIVIIEKLLSDTNKFGKILQHYQIYIIPVVNVDGYHYVFSTNNWWRKNRRFIGYHNGTKSFGVDLNRNYDIGFEKCAGNSTLNSDLFKGEFAFSEIETSAIRDFSKRVGGFSKVLDFHSLGRQVLTGYTCTFNAQQDYIAKLGEELASKVKNYKTRVPHADGEHQEYHIKQYTSYSFLIEIMDSFQPPFAESVKESIELMPLVEHFFNKAIPLRGHVYDIQTGKPLNNVNIQIIGVDWKAGESRHTNHFGSFYLFLPSNTQYDLLFSYQGRVLKTRVLLGHDNESQILDVRL</sequence>
<dbReference type="GO" id="GO:0005615">
    <property type="term" value="C:extracellular space"/>
    <property type="evidence" value="ECO:0007669"/>
    <property type="project" value="TreeGrafter"/>
</dbReference>
<evidence type="ECO:0000313" key="13">
    <source>
        <dbReference type="Proteomes" id="UP000816034"/>
    </source>
</evidence>
<dbReference type="Gene3D" id="3.40.630.10">
    <property type="entry name" value="Zn peptidases"/>
    <property type="match status" value="1"/>
</dbReference>
<dbReference type="Pfam" id="PF00246">
    <property type="entry name" value="Peptidase_M14"/>
    <property type="match status" value="1"/>
</dbReference>
<comment type="caution">
    <text evidence="12">The sequence shown here is derived from an EMBL/GenBank/DDBJ whole genome shotgun (WGS) entry which is preliminary data.</text>
</comment>
<dbReference type="PANTHER" id="PTHR11705:SF143">
    <property type="entry name" value="SLL0236 PROTEIN"/>
    <property type="match status" value="1"/>
</dbReference>
<dbReference type="RefSeq" id="XP_044555344.1">
    <property type="nucleotide sequence ID" value="XM_044696901.1"/>
</dbReference>
<feature type="domain" description="Peptidase M14" evidence="11">
    <location>
        <begin position="168"/>
        <end position="450"/>
    </location>
</feature>
<proteinExistence type="inferred from homology"/>
<dbReference type="FunFam" id="3.40.630.10:FF:000084">
    <property type="entry name" value="Carboxypeptidase B2"/>
    <property type="match status" value="1"/>
</dbReference>
<gene>
    <name evidence="12" type="ORF">C9374_006981</name>
</gene>
<dbReference type="InterPro" id="IPR008969">
    <property type="entry name" value="CarboxyPept-like_regulatory"/>
</dbReference>
<evidence type="ECO:0000256" key="1">
    <source>
        <dbReference type="ARBA" id="ARBA00001947"/>
    </source>
</evidence>
<dbReference type="PANTHER" id="PTHR11705">
    <property type="entry name" value="PROTEASE FAMILY M14 CARBOXYPEPTIDASE A,B"/>
    <property type="match status" value="1"/>
</dbReference>
<keyword evidence="8" id="KW-0862">Zinc</keyword>
<dbReference type="SMART" id="SM00631">
    <property type="entry name" value="Zn_pept"/>
    <property type="match status" value="1"/>
</dbReference>
<organism evidence="12 13">
    <name type="scientific">Naegleria lovaniensis</name>
    <name type="common">Amoeba</name>
    <dbReference type="NCBI Taxonomy" id="51637"/>
    <lineage>
        <taxon>Eukaryota</taxon>
        <taxon>Discoba</taxon>
        <taxon>Heterolobosea</taxon>
        <taxon>Tetramitia</taxon>
        <taxon>Eutetramitia</taxon>
        <taxon>Vahlkampfiidae</taxon>
        <taxon>Naegleria</taxon>
    </lineage>
</organism>
<evidence type="ECO:0000256" key="9">
    <source>
        <dbReference type="ARBA" id="ARBA00023049"/>
    </source>
</evidence>
<protein>
    <recommendedName>
        <fullName evidence="11">Peptidase M14 domain-containing protein</fullName>
    </recommendedName>
</protein>
<name>A0AA88H2E1_NAELO</name>
<dbReference type="Proteomes" id="UP000816034">
    <property type="component" value="Unassembled WGS sequence"/>
</dbReference>
<keyword evidence="13" id="KW-1185">Reference proteome</keyword>
<keyword evidence="4" id="KW-0645">Protease</keyword>